<gene>
    <name evidence="2" type="ORF">GQ651_07130</name>
</gene>
<feature type="transmembrane region" description="Helical" evidence="1">
    <location>
        <begin position="92"/>
        <end position="112"/>
    </location>
</feature>
<dbReference type="RefSeq" id="WP_160763481.1">
    <property type="nucleotide sequence ID" value="NZ_WUPT01000001.1"/>
</dbReference>
<dbReference type="InterPro" id="IPR009339">
    <property type="entry name" value="DUF998"/>
</dbReference>
<keyword evidence="3" id="KW-1185">Reference proteome</keyword>
<keyword evidence="1" id="KW-0812">Transmembrane</keyword>
<feature type="transmembrane region" description="Helical" evidence="1">
    <location>
        <begin position="188"/>
        <end position="205"/>
    </location>
</feature>
<dbReference type="EMBL" id="WUPT01000001">
    <property type="protein sequence ID" value="MXQ07616.1"/>
    <property type="molecule type" value="Genomic_DNA"/>
</dbReference>
<organism evidence="2 3">
    <name type="scientific">Kangsaoukella pontilimi</name>
    <dbReference type="NCBI Taxonomy" id="2691042"/>
    <lineage>
        <taxon>Bacteria</taxon>
        <taxon>Pseudomonadati</taxon>
        <taxon>Pseudomonadota</taxon>
        <taxon>Alphaproteobacteria</taxon>
        <taxon>Rhodobacterales</taxon>
        <taxon>Paracoccaceae</taxon>
        <taxon>Kangsaoukella</taxon>
    </lineage>
</organism>
<protein>
    <submittedName>
        <fullName evidence="2">DUF998 domain-containing protein</fullName>
    </submittedName>
</protein>
<reference evidence="2 3" key="2">
    <citation type="submission" date="2020-03" db="EMBL/GenBank/DDBJ databases">
        <title>Kangsaoukella pontilimi gen. nov., sp. nov., a new member of the family Rhodobacteraceae isolated from a tidal mudflat.</title>
        <authorList>
            <person name="Kim I.S."/>
        </authorList>
    </citation>
    <scope>NUCLEOTIDE SEQUENCE [LARGE SCALE GENOMIC DNA]</scope>
    <source>
        <strain evidence="2 3">GH1-50</strain>
    </source>
</reference>
<evidence type="ECO:0000313" key="3">
    <source>
        <dbReference type="Proteomes" id="UP000480350"/>
    </source>
</evidence>
<name>A0A7C9MF91_9RHOB</name>
<evidence type="ECO:0000313" key="2">
    <source>
        <dbReference type="EMBL" id="MXQ07616.1"/>
    </source>
</evidence>
<dbReference type="AlphaFoldDB" id="A0A7C9MF91"/>
<dbReference type="Proteomes" id="UP000480350">
    <property type="component" value="Unassembled WGS sequence"/>
</dbReference>
<comment type="caution">
    <text evidence="2">The sequence shown here is derived from an EMBL/GenBank/DDBJ whole genome shotgun (WGS) entry which is preliminary data.</text>
</comment>
<accession>A0A7C9MF91</accession>
<dbReference type="Pfam" id="PF06197">
    <property type="entry name" value="DUF998"/>
    <property type="match status" value="1"/>
</dbReference>
<keyword evidence="1" id="KW-0472">Membrane</keyword>
<evidence type="ECO:0000256" key="1">
    <source>
        <dbReference type="SAM" id="Phobius"/>
    </source>
</evidence>
<feature type="transmembrane region" description="Helical" evidence="1">
    <location>
        <begin position="16"/>
        <end position="42"/>
    </location>
</feature>
<sequence>MDKTYREAVADERPELLTFCGAFGILGALVMTFGVLIVQTFAPGHDPIEDTISDLARGDTAWIMDAIFYLNAASLLGLAIAAAHLHLGKWDWSLGIFVLALLALDIVLLGVWDTFYSTEGVDKTSVHTRLATALYPLFLIGPLLMVRGISNAAGVLPRVFIAASILWGITALIYFFGPEAYYGITERIAGATTLIWVLPLSWVFLRRGLARL</sequence>
<feature type="transmembrane region" description="Helical" evidence="1">
    <location>
        <begin position="156"/>
        <end position="176"/>
    </location>
</feature>
<keyword evidence="1" id="KW-1133">Transmembrane helix</keyword>
<feature type="transmembrane region" description="Helical" evidence="1">
    <location>
        <begin position="132"/>
        <end position="149"/>
    </location>
</feature>
<proteinExistence type="predicted"/>
<reference evidence="2 3" key="1">
    <citation type="submission" date="2019-12" db="EMBL/GenBank/DDBJ databases">
        <authorList>
            <person name="Lee S.D."/>
        </authorList>
    </citation>
    <scope>NUCLEOTIDE SEQUENCE [LARGE SCALE GENOMIC DNA]</scope>
    <source>
        <strain evidence="2 3">GH1-50</strain>
    </source>
</reference>
<feature type="transmembrane region" description="Helical" evidence="1">
    <location>
        <begin position="62"/>
        <end position="85"/>
    </location>
</feature>